<accession>A0AB40APA3</accession>
<protein>
    <submittedName>
        <fullName evidence="7">ABC transporter G family member 15-like isoform X1</fullName>
    </submittedName>
</protein>
<evidence type="ECO:0000256" key="1">
    <source>
        <dbReference type="ARBA" id="ARBA00005814"/>
    </source>
</evidence>
<comment type="similarity">
    <text evidence="2">Belongs to the peptidase S10 family.</text>
</comment>
<evidence type="ECO:0000256" key="2">
    <source>
        <dbReference type="ARBA" id="ARBA00009431"/>
    </source>
</evidence>
<sequence length="253" mass="28642">MYVDVKCLVEKLLEYVMNNHLVVRDPETILQALKISLMEEASSAAYLVWEDLMAVLPNYGSPRPTKKLLQGLSGYAAPERIMAIMGPSRSGKSTLLDSLAGRLGRNVVLTKKVLLNGKKRRLDYGVVAYVTQENVLLGTLTVRETITYSAHLRLPSTMRKKEVQAVVERIQKFIVPPDVPPLKCRTYGCYLCDIWANNDAVRNVLHIQKGTVPEWIRCNDYLQYANDILSSVKYQYKLTSQGYQALVYRVLVT</sequence>
<dbReference type="InterPro" id="IPR003439">
    <property type="entry name" value="ABC_transporter-like_ATP-bd"/>
</dbReference>
<organism evidence="6 7">
    <name type="scientific">Dioscorea cayennensis subsp. rotundata</name>
    <name type="common">White Guinea yam</name>
    <name type="synonym">Dioscorea rotundata</name>
    <dbReference type="NCBI Taxonomy" id="55577"/>
    <lineage>
        <taxon>Eukaryota</taxon>
        <taxon>Viridiplantae</taxon>
        <taxon>Streptophyta</taxon>
        <taxon>Embryophyta</taxon>
        <taxon>Tracheophyta</taxon>
        <taxon>Spermatophyta</taxon>
        <taxon>Magnoliopsida</taxon>
        <taxon>Liliopsida</taxon>
        <taxon>Dioscoreales</taxon>
        <taxon>Dioscoreaceae</taxon>
        <taxon>Dioscorea</taxon>
    </lineage>
</organism>
<dbReference type="InterPro" id="IPR052215">
    <property type="entry name" value="Plant_ABCG"/>
</dbReference>
<keyword evidence="3" id="KW-0813">Transport</keyword>
<dbReference type="Gene3D" id="3.40.50.12670">
    <property type="match status" value="1"/>
</dbReference>
<dbReference type="InterPro" id="IPR001563">
    <property type="entry name" value="Peptidase_S10"/>
</dbReference>
<keyword evidence="6" id="KW-1185">Reference proteome</keyword>
<dbReference type="SUPFAM" id="SSF52540">
    <property type="entry name" value="P-loop containing nucleoside triphosphate hydrolases"/>
    <property type="match status" value="1"/>
</dbReference>
<evidence type="ECO:0000313" key="6">
    <source>
        <dbReference type="Proteomes" id="UP001515500"/>
    </source>
</evidence>
<dbReference type="Pfam" id="PF00450">
    <property type="entry name" value="Peptidase_S10"/>
    <property type="match status" value="1"/>
</dbReference>
<dbReference type="SUPFAM" id="SSF53474">
    <property type="entry name" value="alpha/beta-Hydrolases"/>
    <property type="match status" value="1"/>
</dbReference>
<dbReference type="RefSeq" id="XP_039116697.1">
    <property type="nucleotide sequence ID" value="XM_039260763.1"/>
</dbReference>
<gene>
    <name evidence="7" type="primary">LOC120252577</name>
</gene>
<dbReference type="InterPro" id="IPR027417">
    <property type="entry name" value="P-loop_NTPase"/>
</dbReference>
<evidence type="ECO:0000259" key="5">
    <source>
        <dbReference type="Pfam" id="PF25029"/>
    </source>
</evidence>
<dbReference type="PANTHER" id="PTHR48042">
    <property type="entry name" value="ABC TRANSPORTER G FAMILY MEMBER 11"/>
    <property type="match status" value="1"/>
</dbReference>
<name>A0AB40APA3_DIOCR</name>
<evidence type="ECO:0000256" key="3">
    <source>
        <dbReference type="ARBA" id="ARBA00022448"/>
    </source>
</evidence>
<evidence type="ECO:0000313" key="7">
    <source>
        <dbReference type="RefSeq" id="XP_039116697.1"/>
    </source>
</evidence>
<feature type="domain" description="ABC transporter" evidence="4">
    <location>
        <begin position="69"/>
        <end position="170"/>
    </location>
</feature>
<dbReference type="GO" id="GO:0004185">
    <property type="term" value="F:serine-type carboxypeptidase activity"/>
    <property type="evidence" value="ECO:0007669"/>
    <property type="project" value="InterPro"/>
</dbReference>
<dbReference type="AlphaFoldDB" id="A0AB40APA3"/>
<dbReference type="PANTHER" id="PTHR48042:SF18">
    <property type="entry name" value="ABC TRANSPORTER G FAMILY MEMBER 12"/>
    <property type="match status" value="1"/>
</dbReference>
<dbReference type="Proteomes" id="UP001515500">
    <property type="component" value="Chromosome 21"/>
</dbReference>
<dbReference type="InterPro" id="IPR056882">
    <property type="entry name" value="MOM1_dom"/>
</dbReference>
<dbReference type="GO" id="GO:0016887">
    <property type="term" value="F:ATP hydrolysis activity"/>
    <property type="evidence" value="ECO:0007669"/>
    <property type="project" value="InterPro"/>
</dbReference>
<proteinExistence type="inferred from homology"/>
<dbReference type="Pfam" id="PF25029">
    <property type="entry name" value="MOM1"/>
    <property type="match status" value="1"/>
</dbReference>
<reference evidence="7" key="1">
    <citation type="submission" date="2025-08" db="UniProtKB">
        <authorList>
            <consortium name="RefSeq"/>
        </authorList>
    </citation>
    <scope>IDENTIFICATION</scope>
</reference>
<comment type="similarity">
    <text evidence="1">Belongs to the ABC transporter superfamily. ABCG family. Eye pigment precursor importer (TC 3.A.1.204) subfamily.</text>
</comment>
<dbReference type="Pfam" id="PF00005">
    <property type="entry name" value="ABC_tran"/>
    <property type="match status" value="1"/>
</dbReference>
<dbReference type="GO" id="GO:0005524">
    <property type="term" value="F:ATP binding"/>
    <property type="evidence" value="ECO:0007669"/>
    <property type="project" value="InterPro"/>
</dbReference>
<dbReference type="Gene3D" id="3.40.50.300">
    <property type="entry name" value="P-loop containing nucleotide triphosphate hydrolases"/>
    <property type="match status" value="1"/>
</dbReference>
<dbReference type="GO" id="GO:0006508">
    <property type="term" value="P:proteolysis"/>
    <property type="evidence" value="ECO:0007669"/>
    <property type="project" value="InterPro"/>
</dbReference>
<evidence type="ECO:0000259" key="4">
    <source>
        <dbReference type="Pfam" id="PF00005"/>
    </source>
</evidence>
<dbReference type="InterPro" id="IPR029058">
    <property type="entry name" value="AB_hydrolase_fold"/>
</dbReference>
<feature type="domain" description="MOM1 alpha-helical" evidence="5">
    <location>
        <begin position="4"/>
        <end position="44"/>
    </location>
</feature>
<dbReference type="GeneID" id="120252577"/>